<accession>A0ABD1M6Y0</accession>
<name>A0ABD1M6Y0_9FABA</name>
<reference evidence="4 5" key="1">
    <citation type="submission" date="2024-08" db="EMBL/GenBank/DDBJ databases">
        <title>Insights into the chromosomal genome structure of Flemingia macrophylla.</title>
        <authorList>
            <person name="Ding Y."/>
            <person name="Zhao Y."/>
            <person name="Bi W."/>
            <person name="Wu M."/>
            <person name="Zhao G."/>
            <person name="Gong Y."/>
            <person name="Li W."/>
            <person name="Zhang P."/>
        </authorList>
    </citation>
    <scope>NUCLEOTIDE SEQUENCE [LARGE SCALE GENOMIC DNA]</scope>
    <source>
        <strain evidence="4">DYQJB</strain>
        <tissue evidence="4">Leaf</tissue>
    </source>
</reference>
<evidence type="ECO:0000256" key="1">
    <source>
        <dbReference type="ARBA" id="ARBA00022741"/>
    </source>
</evidence>
<comment type="caution">
    <text evidence="4">The sequence shown here is derived from an EMBL/GenBank/DDBJ whole genome shotgun (WGS) entry which is preliminary data.</text>
</comment>
<gene>
    <name evidence="4" type="ORF">Fmac_019117</name>
</gene>
<dbReference type="PROSITE" id="PS00107">
    <property type="entry name" value="PROTEIN_KINASE_ATP"/>
    <property type="match status" value="1"/>
</dbReference>
<dbReference type="Proteomes" id="UP001603857">
    <property type="component" value="Unassembled WGS sequence"/>
</dbReference>
<dbReference type="InterPro" id="IPR017441">
    <property type="entry name" value="Protein_kinase_ATP_BS"/>
</dbReference>
<evidence type="ECO:0000256" key="2">
    <source>
        <dbReference type="ARBA" id="ARBA00022840"/>
    </source>
</evidence>
<dbReference type="GO" id="GO:0005524">
    <property type="term" value="F:ATP binding"/>
    <property type="evidence" value="ECO:0007669"/>
    <property type="project" value="UniProtKB-UniRule"/>
</dbReference>
<keyword evidence="2 3" id="KW-0067">ATP-binding</keyword>
<dbReference type="AlphaFoldDB" id="A0ABD1M6Y0"/>
<proteinExistence type="predicted"/>
<dbReference type="Gene3D" id="3.30.200.20">
    <property type="entry name" value="Phosphorylase Kinase, domain 1"/>
    <property type="match status" value="1"/>
</dbReference>
<evidence type="ECO:0000256" key="3">
    <source>
        <dbReference type="PROSITE-ProRule" id="PRU10141"/>
    </source>
</evidence>
<dbReference type="InterPro" id="IPR050528">
    <property type="entry name" value="L-type_Lectin-RKs"/>
</dbReference>
<dbReference type="SUPFAM" id="SSF56112">
    <property type="entry name" value="Protein kinase-like (PK-like)"/>
    <property type="match status" value="1"/>
</dbReference>
<keyword evidence="1 3" id="KW-0547">Nucleotide-binding</keyword>
<evidence type="ECO:0000313" key="4">
    <source>
        <dbReference type="EMBL" id="KAL2331536.1"/>
    </source>
</evidence>
<sequence>MKRKRKRERCLLYQVDELGPASVKFDLDKATIPRRFESKELVDATNGFWNDRRLGHGVSGQVYKGVLSYLRRVVAVKRISTDFEDSEKFEPVQNPVLSSSPRVLLTAMPHSPSMPTTLIRSSSQGIPTEPRRIVHAIAAAVYQDLNRAGLRFFLPTVPKEEDLLPDAAASNARYVDLGFKGDDKGNHSDSYSFKDVSKKIGMMGHYAILIKFYED</sequence>
<dbReference type="EMBL" id="JBGMDY010000006">
    <property type="protein sequence ID" value="KAL2331536.1"/>
    <property type="molecule type" value="Genomic_DNA"/>
</dbReference>
<evidence type="ECO:0000313" key="5">
    <source>
        <dbReference type="Proteomes" id="UP001603857"/>
    </source>
</evidence>
<keyword evidence="5" id="KW-1185">Reference proteome</keyword>
<organism evidence="4 5">
    <name type="scientific">Flemingia macrophylla</name>
    <dbReference type="NCBI Taxonomy" id="520843"/>
    <lineage>
        <taxon>Eukaryota</taxon>
        <taxon>Viridiplantae</taxon>
        <taxon>Streptophyta</taxon>
        <taxon>Embryophyta</taxon>
        <taxon>Tracheophyta</taxon>
        <taxon>Spermatophyta</taxon>
        <taxon>Magnoliopsida</taxon>
        <taxon>eudicotyledons</taxon>
        <taxon>Gunneridae</taxon>
        <taxon>Pentapetalae</taxon>
        <taxon>rosids</taxon>
        <taxon>fabids</taxon>
        <taxon>Fabales</taxon>
        <taxon>Fabaceae</taxon>
        <taxon>Papilionoideae</taxon>
        <taxon>50 kb inversion clade</taxon>
        <taxon>NPAAA clade</taxon>
        <taxon>indigoferoid/millettioid clade</taxon>
        <taxon>Phaseoleae</taxon>
        <taxon>Flemingia</taxon>
    </lineage>
</organism>
<feature type="binding site" evidence="3">
    <location>
        <position position="77"/>
    </location>
    <ligand>
        <name>ATP</name>
        <dbReference type="ChEBI" id="CHEBI:30616"/>
    </ligand>
</feature>
<dbReference type="PANTHER" id="PTHR27007">
    <property type="match status" value="1"/>
</dbReference>
<protein>
    <submittedName>
        <fullName evidence="4">Uncharacterized protein</fullName>
    </submittedName>
</protein>
<dbReference type="InterPro" id="IPR011009">
    <property type="entry name" value="Kinase-like_dom_sf"/>
</dbReference>